<proteinExistence type="predicted"/>
<reference evidence="2" key="1">
    <citation type="submission" date="2017-02" db="UniProtKB">
        <authorList>
            <consortium name="WormBaseParasite"/>
        </authorList>
    </citation>
    <scope>IDENTIFICATION</scope>
</reference>
<accession>A0A0R3WT25</accession>
<keyword evidence="1" id="KW-0175">Coiled coil</keyword>
<sequence length="451" mass="51942">LSIVTQPPSDGAIPTDVVEPNISYSLPPPTPVTEVSEVPQDEASIPSEVPLMNSLPEEVQRRFPFYPPLKWTNERELEEMANKAAQELREFVNGMIDDFHAEDHIVTKELDTPCCRYLRQKLLSKPCRNQGFILDGYPNTLSQADALFANPGDAGRDPRHPTYDPLVSPHHVIYLEGSNALVTHRYKTMLEEEGIVLDEIDDYTDPDGTTLNIEEEVARRRLAQGNAKLPIGVERGGGKKEEKRKDIDLRITWMKPQETPEKRLRRRLEYHRSVMAPKAAAEIVEQTFEPYKYLVTEKESMMVDSTQWPRKPLAKAKLDPLEHNVLTYFDLRELHPFTVNMDRDKSQHLYPGGPQKYTFKQLLKRISKSPTGDFVRRTRSLLDERDGDEKFVEDLQREADNLKQFNANLRKDAAKVLNESEQLIWVSSSLIDVWHRWYEGLGEGGIDEERR</sequence>
<dbReference type="WBParaSite" id="TTAC_0000391501-mRNA-1">
    <property type="protein sequence ID" value="TTAC_0000391501-mRNA-1"/>
    <property type="gene ID" value="TTAC_0000391501"/>
</dbReference>
<name>A0A0R3WT25_HYDTA</name>
<protein>
    <submittedName>
        <fullName evidence="2">DUF3591 domain-containing protein</fullName>
    </submittedName>
</protein>
<evidence type="ECO:0000256" key="1">
    <source>
        <dbReference type="SAM" id="Coils"/>
    </source>
</evidence>
<dbReference type="STRING" id="6205.A0A0R3WT25"/>
<feature type="coiled-coil region" evidence="1">
    <location>
        <begin position="392"/>
        <end position="419"/>
    </location>
</feature>
<dbReference type="InterPro" id="IPR027417">
    <property type="entry name" value="P-loop_NTPase"/>
</dbReference>
<dbReference type="AlphaFoldDB" id="A0A0R3WT25"/>
<dbReference type="Gene3D" id="3.40.50.300">
    <property type="entry name" value="P-loop containing nucleotide triphosphate hydrolases"/>
    <property type="match status" value="1"/>
</dbReference>
<organism evidence="2">
    <name type="scientific">Hydatigena taeniaeformis</name>
    <name type="common">Feline tapeworm</name>
    <name type="synonym">Taenia taeniaeformis</name>
    <dbReference type="NCBI Taxonomy" id="6205"/>
    <lineage>
        <taxon>Eukaryota</taxon>
        <taxon>Metazoa</taxon>
        <taxon>Spiralia</taxon>
        <taxon>Lophotrochozoa</taxon>
        <taxon>Platyhelminthes</taxon>
        <taxon>Cestoda</taxon>
        <taxon>Eucestoda</taxon>
        <taxon>Cyclophyllidea</taxon>
        <taxon>Taeniidae</taxon>
        <taxon>Hydatigera</taxon>
    </lineage>
</organism>
<evidence type="ECO:0000313" key="2">
    <source>
        <dbReference type="WBParaSite" id="TTAC_0000391501-mRNA-1"/>
    </source>
</evidence>